<keyword evidence="1" id="KW-0732">Signal</keyword>
<keyword evidence="3" id="KW-1185">Reference proteome</keyword>
<comment type="caution">
    <text evidence="2">The sequence shown here is derived from an EMBL/GenBank/DDBJ whole genome shotgun (WGS) entry which is preliminary data.</text>
</comment>
<evidence type="ECO:0000256" key="1">
    <source>
        <dbReference type="SAM" id="SignalP"/>
    </source>
</evidence>
<name>A0A9P5JXZ7_9AGAM</name>
<proteinExistence type="predicted"/>
<organism evidence="2 3">
    <name type="scientific">Russula ochroleuca</name>
    <dbReference type="NCBI Taxonomy" id="152965"/>
    <lineage>
        <taxon>Eukaryota</taxon>
        <taxon>Fungi</taxon>
        <taxon>Dikarya</taxon>
        <taxon>Basidiomycota</taxon>
        <taxon>Agaricomycotina</taxon>
        <taxon>Agaricomycetes</taxon>
        <taxon>Russulales</taxon>
        <taxon>Russulaceae</taxon>
        <taxon>Russula</taxon>
    </lineage>
</organism>
<feature type="chain" id="PRO_5040111716" description="Secreted protein" evidence="1">
    <location>
        <begin position="20"/>
        <end position="200"/>
    </location>
</feature>
<sequence length="200" mass="21557">MKVGSASFVSGATLYFVLASPFHLGGPLHLQEPKFATTSARQHRERGMVGAFTPFYGREESLLMQGICATYRACPARARWGQNDRSVTHPTEYTLGGTPAIGTCPGRHSAARCHATACRVVDSSNRGNAGIDLKLAIKIRSKRASVEVHTRAAVRCFFNPMETPKCASASLADSNADSDGPYFLPTAFIRHPPGLQALIH</sequence>
<evidence type="ECO:0008006" key="4">
    <source>
        <dbReference type="Google" id="ProtNLM"/>
    </source>
</evidence>
<dbReference type="EMBL" id="WHVB01000027">
    <property type="protein sequence ID" value="KAF8469873.1"/>
    <property type="molecule type" value="Genomic_DNA"/>
</dbReference>
<protein>
    <recommendedName>
        <fullName evidence="4">Secreted protein</fullName>
    </recommendedName>
</protein>
<accession>A0A9P5JXZ7</accession>
<reference evidence="2" key="2">
    <citation type="journal article" date="2020" name="Nat. Commun.">
        <title>Large-scale genome sequencing of mycorrhizal fungi provides insights into the early evolution of symbiotic traits.</title>
        <authorList>
            <person name="Miyauchi S."/>
            <person name="Kiss E."/>
            <person name="Kuo A."/>
            <person name="Drula E."/>
            <person name="Kohler A."/>
            <person name="Sanchez-Garcia M."/>
            <person name="Morin E."/>
            <person name="Andreopoulos B."/>
            <person name="Barry K.W."/>
            <person name="Bonito G."/>
            <person name="Buee M."/>
            <person name="Carver A."/>
            <person name="Chen C."/>
            <person name="Cichocki N."/>
            <person name="Clum A."/>
            <person name="Culley D."/>
            <person name="Crous P.W."/>
            <person name="Fauchery L."/>
            <person name="Girlanda M."/>
            <person name="Hayes R.D."/>
            <person name="Keri Z."/>
            <person name="LaButti K."/>
            <person name="Lipzen A."/>
            <person name="Lombard V."/>
            <person name="Magnuson J."/>
            <person name="Maillard F."/>
            <person name="Murat C."/>
            <person name="Nolan M."/>
            <person name="Ohm R.A."/>
            <person name="Pangilinan J."/>
            <person name="Pereira M.F."/>
            <person name="Perotto S."/>
            <person name="Peter M."/>
            <person name="Pfister S."/>
            <person name="Riley R."/>
            <person name="Sitrit Y."/>
            <person name="Stielow J.B."/>
            <person name="Szollosi G."/>
            <person name="Zifcakova L."/>
            <person name="Stursova M."/>
            <person name="Spatafora J.W."/>
            <person name="Tedersoo L."/>
            <person name="Vaario L.M."/>
            <person name="Yamada A."/>
            <person name="Yan M."/>
            <person name="Wang P."/>
            <person name="Xu J."/>
            <person name="Bruns T."/>
            <person name="Baldrian P."/>
            <person name="Vilgalys R."/>
            <person name="Dunand C."/>
            <person name="Henrissat B."/>
            <person name="Grigoriev I.V."/>
            <person name="Hibbett D."/>
            <person name="Nagy L.G."/>
            <person name="Martin F.M."/>
        </authorList>
    </citation>
    <scope>NUCLEOTIDE SEQUENCE</scope>
    <source>
        <strain evidence="2">Prilba</strain>
    </source>
</reference>
<dbReference type="AlphaFoldDB" id="A0A9P5JXZ7"/>
<evidence type="ECO:0000313" key="2">
    <source>
        <dbReference type="EMBL" id="KAF8469873.1"/>
    </source>
</evidence>
<dbReference type="Proteomes" id="UP000759537">
    <property type="component" value="Unassembled WGS sequence"/>
</dbReference>
<feature type="signal peptide" evidence="1">
    <location>
        <begin position="1"/>
        <end position="19"/>
    </location>
</feature>
<evidence type="ECO:0000313" key="3">
    <source>
        <dbReference type="Proteomes" id="UP000759537"/>
    </source>
</evidence>
<reference evidence="2" key="1">
    <citation type="submission" date="2019-10" db="EMBL/GenBank/DDBJ databases">
        <authorList>
            <consortium name="DOE Joint Genome Institute"/>
            <person name="Kuo A."/>
            <person name="Miyauchi S."/>
            <person name="Kiss E."/>
            <person name="Drula E."/>
            <person name="Kohler A."/>
            <person name="Sanchez-Garcia M."/>
            <person name="Andreopoulos B."/>
            <person name="Barry K.W."/>
            <person name="Bonito G."/>
            <person name="Buee M."/>
            <person name="Carver A."/>
            <person name="Chen C."/>
            <person name="Cichocki N."/>
            <person name="Clum A."/>
            <person name="Culley D."/>
            <person name="Crous P.W."/>
            <person name="Fauchery L."/>
            <person name="Girlanda M."/>
            <person name="Hayes R."/>
            <person name="Keri Z."/>
            <person name="LaButti K."/>
            <person name="Lipzen A."/>
            <person name="Lombard V."/>
            <person name="Magnuson J."/>
            <person name="Maillard F."/>
            <person name="Morin E."/>
            <person name="Murat C."/>
            <person name="Nolan M."/>
            <person name="Ohm R."/>
            <person name="Pangilinan J."/>
            <person name="Pereira M."/>
            <person name="Perotto S."/>
            <person name="Peter M."/>
            <person name="Riley R."/>
            <person name="Sitrit Y."/>
            <person name="Stielow B."/>
            <person name="Szollosi G."/>
            <person name="Zifcakova L."/>
            <person name="Stursova M."/>
            <person name="Spatafora J.W."/>
            <person name="Tedersoo L."/>
            <person name="Vaario L.-M."/>
            <person name="Yamada A."/>
            <person name="Yan M."/>
            <person name="Wang P."/>
            <person name="Xu J."/>
            <person name="Bruns T."/>
            <person name="Baldrian P."/>
            <person name="Vilgalys R."/>
            <person name="Henrissat B."/>
            <person name="Grigoriev I.V."/>
            <person name="Hibbett D."/>
            <person name="Nagy L.G."/>
            <person name="Martin F.M."/>
        </authorList>
    </citation>
    <scope>NUCLEOTIDE SEQUENCE</scope>
    <source>
        <strain evidence="2">Prilba</strain>
    </source>
</reference>
<gene>
    <name evidence="2" type="ORF">DFH94DRAFT_220515</name>
</gene>